<evidence type="ECO:0000313" key="1">
    <source>
        <dbReference type="EMBL" id="RCW30813.1"/>
    </source>
</evidence>
<comment type="caution">
    <text evidence="1">The sequence shown here is derived from an EMBL/GenBank/DDBJ whole genome shotgun (WGS) entry which is preliminary data.</text>
</comment>
<accession>A0A368UQ31</accession>
<evidence type="ECO:0000313" key="2">
    <source>
        <dbReference type="Proteomes" id="UP000252733"/>
    </source>
</evidence>
<reference evidence="1 2" key="1">
    <citation type="submission" date="2018-07" db="EMBL/GenBank/DDBJ databases">
        <title>Freshwater and sediment microbial communities from various areas in North America, analyzing microbe dynamics in response to fracking.</title>
        <authorList>
            <person name="Lamendella R."/>
        </authorList>
    </citation>
    <scope>NUCLEOTIDE SEQUENCE [LARGE SCALE GENOMIC DNA]</scope>
    <source>
        <strain evidence="1 2">160A</strain>
    </source>
</reference>
<protein>
    <submittedName>
        <fullName evidence="1">Uncharacterized protein</fullName>
    </submittedName>
</protein>
<name>A0A368UQ31_9BACT</name>
<organism evidence="1 2">
    <name type="scientific">Marinilabilia salmonicolor</name>
    <dbReference type="NCBI Taxonomy" id="989"/>
    <lineage>
        <taxon>Bacteria</taxon>
        <taxon>Pseudomonadati</taxon>
        <taxon>Bacteroidota</taxon>
        <taxon>Bacteroidia</taxon>
        <taxon>Marinilabiliales</taxon>
        <taxon>Marinilabiliaceae</taxon>
        <taxon>Marinilabilia</taxon>
    </lineage>
</organism>
<dbReference type="EMBL" id="QPIZ01000020">
    <property type="protein sequence ID" value="RCW30813.1"/>
    <property type="molecule type" value="Genomic_DNA"/>
</dbReference>
<gene>
    <name evidence="1" type="ORF">DFO77_12031</name>
</gene>
<sequence>MRICVNRTNPVHLIIVMNQIYFSFERRTITFFQRFNGINNLYGREKEADKRVGIV</sequence>
<dbReference type="AlphaFoldDB" id="A0A368UQ31"/>
<keyword evidence="2" id="KW-1185">Reference proteome</keyword>
<dbReference type="Proteomes" id="UP000252733">
    <property type="component" value="Unassembled WGS sequence"/>
</dbReference>
<proteinExistence type="predicted"/>